<proteinExistence type="predicted"/>
<dbReference type="RefSeq" id="WP_008869915.1">
    <property type="nucleotide sequence ID" value="NZ_ACJN02000002.1"/>
</dbReference>
<gene>
    <name evidence="1" type="ORF">Dthio_PD1967</name>
</gene>
<dbReference type="OrthoDB" id="3696217at2"/>
<sequence length="104" mass="12152">MNERYLIQKIATCDKCHGHGKVENPLWTELIEEVGEDYLKNLSKQDYNQLLIEKGLLSFGRYEPREMKCKNCKGSGEFFNNVNLEDVPVVQDLMKRLENLENKS</sequence>
<organism evidence="1 2">
    <name type="scientific">Desulfonatronospira thiodismutans ASO3-1</name>
    <dbReference type="NCBI Taxonomy" id="555779"/>
    <lineage>
        <taxon>Bacteria</taxon>
        <taxon>Pseudomonadati</taxon>
        <taxon>Thermodesulfobacteriota</taxon>
        <taxon>Desulfovibrionia</taxon>
        <taxon>Desulfovibrionales</taxon>
        <taxon>Desulfonatronovibrionaceae</taxon>
        <taxon>Desulfonatronospira</taxon>
    </lineage>
</organism>
<dbReference type="EMBL" id="ACJN02000002">
    <property type="protein sequence ID" value="EFI34595.1"/>
    <property type="molecule type" value="Genomic_DNA"/>
</dbReference>
<keyword evidence="2" id="KW-1185">Reference proteome</keyword>
<accession>D6SPB9</accession>
<comment type="caution">
    <text evidence="1">The sequence shown here is derived from an EMBL/GenBank/DDBJ whole genome shotgun (WGS) entry which is preliminary data.</text>
</comment>
<dbReference type="Proteomes" id="UP000005496">
    <property type="component" value="Unassembled WGS sequence"/>
</dbReference>
<protein>
    <submittedName>
        <fullName evidence="1">Uncharacterized protein</fullName>
    </submittedName>
</protein>
<name>D6SPB9_9BACT</name>
<evidence type="ECO:0000313" key="2">
    <source>
        <dbReference type="Proteomes" id="UP000005496"/>
    </source>
</evidence>
<dbReference type="AlphaFoldDB" id="D6SPB9"/>
<evidence type="ECO:0000313" key="1">
    <source>
        <dbReference type="EMBL" id="EFI34595.1"/>
    </source>
</evidence>
<reference evidence="1" key="1">
    <citation type="submission" date="2010-05" db="EMBL/GenBank/DDBJ databases">
        <title>The draft genome of Desulfonatronospira thiodismutans ASO3-1.</title>
        <authorList>
            <consortium name="US DOE Joint Genome Institute (JGI-PGF)"/>
            <person name="Lucas S."/>
            <person name="Copeland A."/>
            <person name="Lapidus A."/>
            <person name="Cheng J.-F."/>
            <person name="Bruce D."/>
            <person name="Goodwin L."/>
            <person name="Pitluck S."/>
            <person name="Chertkov O."/>
            <person name="Brettin T."/>
            <person name="Detter J.C."/>
            <person name="Han C."/>
            <person name="Land M.L."/>
            <person name="Hauser L."/>
            <person name="Kyrpides N."/>
            <person name="Mikhailova N."/>
            <person name="Muyzer G."/>
            <person name="Woyke T."/>
        </authorList>
    </citation>
    <scope>NUCLEOTIDE SEQUENCE [LARGE SCALE GENOMIC DNA]</scope>
    <source>
        <strain evidence="1">ASO3-1</strain>
    </source>
</reference>